<keyword evidence="2" id="KW-0732">Signal</keyword>
<dbReference type="AlphaFoldDB" id="A0A0A8ED66"/>
<dbReference type="HOGENOM" id="CLU_015669_0_0_14"/>
<dbReference type="InterPro" id="IPR022382">
    <property type="entry name" value="Mycoplasma_peptidase_DUF31"/>
</dbReference>
<dbReference type="NCBIfam" id="NF045842">
    <property type="entry name" value="MIP_near_MIB"/>
    <property type="match status" value="1"/>
</dbReference>
<dbReference type="PROSITE" id="PS51257">
    <property type="entry name" value="PROKAR_LIPOPROTEIN"/>
    <property type="match status" value="1"/>
</dbReference>
<evidence type="ECO:0000259" key="3">
    <source>
        <dbReference type="Pfam" id="PF01732"/>
    </source>
</evidence>
<evidence type="ECO:0000313" key="4">
    <source>
        <dbReference type="EMBL" id="AJC50086.1"/>
    </source>
</evidence>
<gene>
    <name evidence="4" type="primary">lppD-2</name>
    <name evidence="4" type="ORF">MYF_02995</name>
</gene>
<name>A0A0A8ED66_MESFC</name>
<keyword evidence="4" id="KW-0449">Lipoprotein</keyword>
<evidence type="ECO:0000256" key="2">
    <source>
        <dbReference type="SAM" id="SignalP"/>
    </source>
</evidence>
<dbReference type="Proteomes" id="UP000031129">
    <property type="component" value="Chromosome"/>
</dbReference>
<dbReference type="RefSeq" id="WP_039387700.1">
    <property type="nucleotide sequence ID" value="NZ_CP007585.1"/>
</dbReference>
<protein>
    <submittedName>
        <fullName evidence="4">LppD family lipoprotein</fullName>
    </submittedName>
</protein>
<dbReference type="EMBL" id="CP007585">
    <property type="protein sequence ID" value="AJC50086.1"/>
    <property type="molecule type" value="Genomic_DNA"/>
</dbReference>
<organism evidence="4 5">
    <name type="scientific">Mesomycoplasma flocculare ATCC 27399</name>
    <dbReference type="NCBI Taxonomy" id="743971"/>
    <lineage>
        <taxon>Bacteria</taxon>
        <taxon>Bacillati</taxon>
        <taxon>Mycoplasmatota</taxon>
        <taxon>Mycoplasmoidales</taxon>
        <taxon>Metamycoplasmataceae</taxon>
        <taxon>Mesomycoplasma</taxon>
    </lineage>
</organism>
<feature type="chain" id="PRO_5002035753" evidence="2">
    <location>
        <begin position="29"/>
        <end position="828"/>
    </location>
</feature>
<feature type="signal peptide" evidence="2">
    <location>
        <begin position="1"/>
        <end position="28"/>
    </location>
</feature>
<evidence type="ECO:0000313" key="5">
    <source>
        <dbReference type="Proteomes" id="UP000031129"/>
    </source>
</evidence>
<feature type="compositionally biased region" description="Basic and acidic residues" evidence="1">
    <location>
        <begin position="39"/>
        <end position="54"/>
    </location>
</feature>
<dbReference type="InterPro" id="IPR022381">
    <property type="entry name" value="Uncharacterised_MG067"/>
</dbReference>
<dbReference type="PRINTS" id="PR00840">
    <property type="entry name" value="Y06768FAMILY"/>
</dbReference>
<feature type="region of interest" description="Disordered" evidence="1">
    <location>
        <begin position="39"/>
        <end position="69"/>
    </location>
</feature>
<proteinExistence type="predicted"/>
<keyword evidence="5" id="KW-1185">Reference proteome</keyword>
<dbReference type="KEGG" id="mfq:MYF_02995"/>
<accession>A0A0A8ED66</accession>
<dbReference type="Pfam" id="PF01732">
    <property type="entry name" value="Mycop_pep_DUF31"/>
    <property type="match status" value="1"/>
</dbReference>
<dbReference type="STRING" id="743971.MYF_02995"/>
<dbReference type="NCBIfam" id="NF045841">
    <property type="entry name" value="Ig_SerProt_MIP"/>
    <property type="match status" value="1"/>
</dbReference>
<reference evidence="4 5" key="1">
    <citation type="journal article" date="2015" name="Genome Announc.">
        <title>Complete Genome Sequence of Mycoplasma flocculare Strain Ms42T (ATCC 27399T).</title>
        <authorList>
            <person name="Calcutt M.J."/>
            <person name="Foecking M.F."/>
            <person name="Heidari M.B."/>
            <person name="McIntosh M.A."/>
        </authorList>
    </citation>
    <scope>NUCLEOTIDE SEQUENCE [LARGE SCALE GENOMIC DNA]</scope>
    <source>
        <strain evidence="5">ATCC 27399</strain>
    </source>
</reference>
<feature type="compositionally biased region" description="Polar residues" evidence="1">
    <location>
        <begin position="55"/>
        <end position="69"/>
    </location>
</feature>
<dbReference type="OrthoDB" id="393864at2"/>
<feature type="domain" description="DUF31" evidence="3">
    <location>
        <begin position="315"/>
        <end position="742"/>
    </location>
</feature>
<sequence>MIKTKSFKHLLLKSLLIPSSFIMPVLLAIACKDTKPEKKLEAESESKTDAKSQSETESQPETPALLSDNNISTANLEKLPIILKSVSGFTNFENLSIDSVGDDFKELKFATTNKEDDKQINITVKNKKYINNDKETSLNQGKLIFTLEISAKNSPDTKIEKDIEISGFRKSRSSQINLNWADRFAPGSKDEFIKYFNKDNYERFQSDSAKYLNALENQLAYSQGKSSFDLASWRPEVPRTEDQIKKYDTKAKELKLDTYINALKKGFTMPIYSENGEVKGLKLLDQAEIPKGPAWWDIINRNENQTNGLARYIPNEKYKDAALQTYSVFFSWPATIDDISPEYLKPFLESKKPGVNPMQQTARGTMWILDYQIPENQTQQPTKWYFGTNNHVLEEYRKDATNFSLTVLKPNVGIRTKLKTAKGATDESYITAAFDRNSLEPQAKNDHEDKKADYISPSDYGIPGIRIVYRATDYLNSSPKDFLVDQDKNNEKYKDLEEFLDFGVIEIDFSKFKVPEGYSSRDEFIKTITNDYYNKKDKQIKFLKTSYLTDYSKADTKLADLDNKKSDSTDQLFIVGYPQATNDYFLDKYEDSYDYKLSKLGYSLWMNSDSSFYNSLSNDENNPDSQENKKANKGNYLSLNIGYRSFGDKPGLTDAFIAAPKVGKALHKSTVMADPVHIKKVTKEVEENGKKVTKDLGELPVANKKSYIGSGLLYLPRHYAPGGGASGSSIRNQNNELVGIYFVSNDSAKTGLAAAFRSEGFDYKGLYGKYNLPQYDLIYGGGKDQKTSFRQALQTIYGDNFKTSLFPNSVKQIPEEYKFNNSNSNTQK</sequence>
<evidence type="ECO:0000256" key="1">
    <source>
        <dbReference type="SAM" id="MobiDB-lite"/>
    </source>
</evidence>